<dbReference type="InterPro" id="IPR050955">
    <property type="entry name" value="Plant_Biomass_Hydrol_Est"/>
</dbReference>
<evidence type="ECO:0000256" key="2">
    <source>
        <dbReference type="SAM" id="SignalP"/>
    </source>
</evidence>
<evidence type="ECO:0000313" key="3">
    <source>
        <dbReference type="EMBL" id="MEI5984657.1"/>
    </source>
</evidence>
<feature type="signal peptide" evidence="2">
    <location>
        <begin position="1"/>
        <end position="27"/>
    </location>
</feature>
<dbReference type="Proteomes" id="UP001363035">
    <property type="component" value="Unassembled WGS sequence"/>
</dbReference>
<keyword evidence="4" id="KW-1185">Reference proteome</keyword>
<dbReference type="PANTHER" id="PTHR43037">
    <property type="entry name" value="UNNAMED PRODUCT-RELATED"/>
    <property type="match status" value="1"/>
</dbReference>
<comment type="caution">
    <text evidence="3">The sequence shown here is derived from an EMBL/GenBank/DDBJ whole genome shotgun (WGS) entry which is preliminary data.</text>
</comment>
<keyword evidence="1 2" id="KW-0732">Signal</keyword>
<accession>A0ABU8I558</accession>
<evidence type="ECO:0000256" key="1">
    <source>
        <dbReference type="ARBA" id="ARBA00022729"/>
    </source>
</evidence>
<dbReference type="InterPro" id="IPR029058">
    <property type="entry name" value="AB_hydrolase_fold"/>
</dbReference>
<dbReference type="SUPFAM" id="SSF53474">
    <property type="entry name" value="alpha/beta-Hydrolases"/>
    <property type="match status" value="2"/>
</dbReference>
<gene>
    <name evidence="3" type="ORF">VJ786_07070</name>
</gene>
<evidence type="ECO:0000313" key="4">
    <source>
        <dbReference type="Proteomes" id="UP001363035"/>
    </source>
</evidence>
<dbReference type="Gene3D" id="3.40.50.1820">
    <property type="entry name" value="alpha/beta hydrolase"/>
    <property type="match status" value="1"/>
</dbReference>
<dbReference type="PANTHER" id="PTHR43037:SF1">
    <property type="entry name" value="BLL1128 PROTEIN"/>
    <property type="match status" value="1"/>
</dbReference>
<dbReference type="RefSeq" id="WP_134776450.1">
    <property type="nucleotide sequence ID" value="NZ_JAYLLN010000013.1"/>
</dbReference>
<organism evidence="3 4">
    <name type="scientific">Sphingobacterium tenebrionis</name>
    <dbReference type="NCBI Taxonomy" id="3111775"/>
    <lineage>
        <taxon>Bacteria</taxon>
        <taxon>Pseudomonadati</taxon>
        <taxon>Bacteroidota</taxon>
        <taxon>Sphingobacteriia</taxon>
        <taxon>Sphingobacteriales</taxon>
        <taxon>Sphingobacteriaceae</taxon>
        <taxon>Sphingobacterium</taxon>
    </lineage>
</organism>
<sequence length="446" mass="51618">MKSVSRLFFHYLLLLLPITLLPITSFAANGDSSIVEYFRARIKDYEKSGDYAYQKGKKLPINQVASAKERIWELWKNANTTFEQLPIVSSEAPKEKYDYPIYSWKMIEENPMPFYYFKKQEKPAGGYPLFLNTHGSGPKSSEFLATLKWSLVYQDGPSVYFIPQIPNEKRYRWWFKSKQYAWEKLFRLAMIDNTFNPNKLYVMGISEGGYGSQRLAAFYADYLAGAGPMAGGEPLENAPPLNFRHIAFSLETGEKDTGFGRNKLTLAAKQQFDSLSKMYPGDFIHKINLQEGKGHSIDYRVTTPWLVNYSRKPRPIDYEWILFPMDGRYRRSFYNVFVRKPLNISEADEFDRASFKFRVDKKDNAIYLETSLKDKMSVKSKPVDSGEISIYLAEDMVDLSKKIKVYYQGKLVQNKKLQLSEANIIASCAIFADPERLFPARIDLKL</sequence>
<proteinExistence type="predicted"/>
<protein>
    <submittedName>
        <fullName evidence="3">Uncharacterized protein</fullName>
    </submittedName>
</protein>
<dbReference type="EMBL" id="JAYLLN010000013">
    <property type="protein sequence ID" value="MEI5984657.1"/>
    <property type="molecule type" value="Genomic_DNA"/>
</dbReference>
<name>A0ABU8I558_9SPHI</name>
<reference evidence="3 4" key="1">
    <citation type="submission" date="2024-01" db="EMBL/GenBank/DDBJ databases">
        <title>Sphingobacterium tenebrionis sp. nov., a novel endophyte isolated from tenebrio molitor intestines.</title>
        <authorList>
            <person name="Zhang C."/>
        </authorList>
    </citation>
    <scope>NUCLEOTIDE SEQUENCE [LARGE SCALE GENOMIC DNA]</scope>
    <source>
        <strain evidence="3 4">PU5-4</strain>
    </source>
</reference>
<feature type="chain" id="PRO_5046748508" evidence="2">
    <location>
        <begin position="28"/>
        <end position="446"/>
    </location>
</feature>